<dbReference type="EMBL" id="PVTL01000006">
    <property type="protein sequence ID" value="PRY67687.1"/>
    <property type="molecule type" value="Genomic_DNA"/>
</dbReference>
<proteinExistence type="predicted"/>
<comment type="caution">
    <text evidence="5">The sequence shown here is derived from an EMBL/GenBank/DDBJ whole genome shotgun (WGS) entry which is preliminary data.</text>
</comment>
<reference evidence="5 6" key="1">
    <citation type="submission" date="2018-03" db="EMBL/GenBank/DDBJ databases">
        <title>Genomic Encyclopedia of Type Strains, Phase III (KMG-III): the genomes of soil and plant-associated and newly described type strains.</title>
        <authorList>
            <person name="Whitman W."/>
        </authorList>
    </citation>
    <scope>NUCLEOTIDE SEQUENCE [LARGE SCALE GENOMIC DNA]</scope>
    <source>
        <strain evidence="5 6">CGMCC 1.12484</strain>
    </source>
</reference>
<gene>
    <name evidence="5" type="ORF">B0I08_106295</name>
</gene>
<dbReference type="Proteomes" id="UP000237983">
    <property type="component" value="Unassembled WGS sequence"/>
</dbReference>
<feature type="transmembrane region" description="Helical" evidence="2">
    <location>
        <begin position="181"/>
        <end position="204"/>
    </location>
</feature>
<keyword evidence="6" id="KW-1185">Reference proteome</keyword>
<evidence type="ECO:0000256" key="2">
    <source>
        <dbReference type="SAM" id="Phobius"/>
    </source>
</evidence>
<keyword evidence="2" id="KW-0472">Membrane</keyword>
<sequence length="712" mass="71529">MCVVRMSVVSMKMQRMLFSVAVLATALVSVGALPASAEEPVELGSTHVVDAAGVLGGDTAAIEEAADELYNADGIDLYVVYVDQFTGPENAADWANSTASLNNLGPTDYLLAVAVGGRAYYLSGDSAGPVSEDQLASIENDLVEPQLREDNWEGAAIAAAEGLGDAVGGGGATESGTGSGFGGGLIVVALVVLAGFALIVLLIARSRRKSAAGVQSGERRAGSAAVQPPPIPLAELQQRAGSALVQTDDAVQTSEEELGFAIASYGAAAEPFTRALALSKTQLEEAFRLKQKLDDAEPDSEAQARDWNSRIIELCEEANAVLDEQADAFDELRELEKNVPTAIAAVRADLAATEPRIEAARATLQALSQRFTDTTLNTVADNPEQAAERLTFASTALAGAEEDVAAAELSEAAVGVQAAQEAVAQAQRLLDAIDKVGTDLAATRAAIDTAIADLQRDLVDARALAAAGDSQGSIAAVASSTTTAVAEVQRQLGAEAVDAHGLAQQLELANRDIDGVLAAVRDRQSQDRRASAALRQVLGSAESKVSAATDFISARRGGVGAEARTRLAEASRLVSAAHAAAPTDPALALAHAQRADDLAGQSIQLAEQDVSGFSSNMGGFGGMPGTGGGSSGNGMMGAVLGGIIINSVLGGGNRGGGLFGGGGFGGGGFGGGGGGGGFGGFGGGGGGRGGGSRGPGSFGGGGTRSRRGGGRF</sequence>
<feature type="compositionally biased region" description="Gly residues" evidence="1">
    <location>
        <begin position="684"/>
        <end position="703"/>
    </location>
</feature>
<protein>
    <submittedName>
        <fullName evidence="5">TLP18.3/Psb32/MOLO-1 phosphatase superfamily protein</fullName>
    </submittedName>
</protein>
<keyword evidence="3" id="KW-0732">Signal</keyword>
<evidence type="ECO:0000256" key="1">
    <source>
        <dbReference type="SAM" id="MobiDB-lite"/>
    </source>
</evidence>
<keyword evidence="2" id="KW-1133">Transmembrane helix</keyword>
<feature type="region of interest" description="Disordered" evidence="1">
    <location>
        <begin position="684"/>
        <end position="712"/>
    </location>
</feature>
<evidence type="ECO:0000313" key="5">
    <source>
        <dbReference type="EMBL" id="PRY67687.1"/>
    </source>
</evidence>
<dbReference type="Pfam" id="PF04536">
    <property type="entry name" value="TPM_phosphatase"/>
    <property type="match status" value="1"/>
</dbReference>
<feature type="chain" id="PRO_5015716581" evidence="3">
    <location>
        <begin position="38"/>
        <end position="712"/>
    </location>
</feature>
<evidence type="ECO:0000313" key="6">
    <source>
        <dbReference type="Proteomes" id="UP000237983"/>
    </source>
</evidence>
<accession>A0A2T0VC62</accession>
<dbReference type="InterPro" id="IPR007621">
    <property type="entry name" value="TPM_dom"/>
</dbReference>
<name>A0A2T0VC62_9MICO</name>
<dbReference type="Gene3D" id="3.10.310.50">
    <property type="match status" value="1"/>
</dbReference>
<evidence type="ECO:0000259" key="4">
    <source>
        <dbReference type="Pfam" id="PF04536"/>
    </source>
</evidence>
<keyword evidence="2" id="KW-0812">Transmembrane</keyword>
<organism evidence="5 6">
    <name type="scientific">Glaciihabitans tibetensis</name>
    <dbReference type="NCBI Taxonomy" id="1266600"/>
    <lineage>
        <taxon>Bacteria</taxon>
        <taxon>Bacillati</taxon>
        <taxon>Actinomycetota</taxon>
        <taxon>Actinomycetes</taxon>
        <taxon>Micrococcales</taxon>
        <taxon>Microbacteriaceae</taxon>
        <taxon>Glaciihabitans</taxon>
    </lineage>
</organism>
<feature type="domain" description="TPM" evidence="4">
    <location>
        <begin position="48"/>
        <end position="165"/>
    </location>
</feature>
<feature type="signal peptide" evidence="3">
    <location>
        <begin position="1"/>
        <end position="37"/>
    </location>
</feature>
<dbReference type="AlphaFoldDB" id="A0A2T0VC62"/>
<evidence type="ECO:0000256" key="3">
    <source>
        <dbReference type="SAM" id="SignalP"/>
    </source>
</evidence>